<dbReference type="Proteomes" id="UP000298681">
    <property type="component" value="Unassembled WGS sequence"/>
</dbReference>
<name>A0A4Z1RGE6_9GAMM</name>
<sequence>MTNPHMPPPATWPEAFARLPLVSPPAGGWDAIAHRLPRATPRPRRWPLWTALAASLLLAVALPVRWLAPDAPAPSAPASDVATLQNESARLEALLPLLADDRVATGTAALMSGELELRLAEIDAGLRDPALDPQARERLWRSRVDTLLALVQFEGERSWLAAQGSRFDTALVQID</sequence>
<evidence type="ECO:0000313" key="1">
    <source>
        <dbReference type="EMBL" id="TKS52761.1"/>
    </source>
</evidence>
<dbReference type="RefSeq" id="WP_134674855.1">
    <property type="nucleotide sequence ID" value="NZ_SPUH01000002.1"/>
</dbReference>
<dbReference type="AlphaFoldDB" id="A0A4Z1RGE6"/>
<comment type="caution">
    <text evidence="1">The sequence shown here is derived from an EMBL/GenBank/DDBJ whole genome shotgun (WGS) entry which is preliminary data.</text>
</comment>
<accession>A0A4Z1RGE6</accession>
<gene>
    <name evidence="1" type="ORF">E4582_10985</name>
</gene>
<dbReference type="EMBL" id="SPUH01000002">
    <property type="protein sequence ID" value="TKS52761.1"/>
    <property type="molecule type" value="Genomic_DNA"/>
</dbReference>
<evidence type="ECO:0000313" key="2">
    <source>
        <dbReference type="Proteomes" id="UP000298681"/>
    </source>
</evidence>
<protein>
    <submittedName>
        <fullName evidence="1">Uncharacterized protein</fullName>
    </submittedName>
</protein>
<reference evidence="1 2" key="1">
    <citation type="submission" date="2019-01" db="EMBL/GenBank/DDBJ databases">
        <authorList>
            <person name="Zhang S."/>
        </authorList>
    </citation>
    <scope>NUCLEOTIDE SEQUENCE [LARGE SCALE GENOMIC DNA]</scope>
    <source>
        <strain evidence="1 2">1626</strain>
    </source>
</reference>
<organism evidence="1 2">
    <name type="scientific">Luteimonas yindakuii</name>
    <dbReference type="NCBI Taxonomy" id="2565782"/>
    <lineage>
        <taxon>Bacteria</taxon>
        <taxon>Pseudomonadati</taxon>
        <taxon>Pseudomonadota</taxon>
        <taxon>Gammaproteobacteria</taxon>
        <taxon>Lysobacterales</taxon>
        <taxon>Lysobacteraceae</taxon>
        <taxon>Luteimonas</taxon>
    </lineage>
</organism>
<keyword evidence="2" id="KW-1185">Reference proteome</keyword>
<proteinExistence type="predicted"/>